<dbReference type="InterPro" id="IPR029303">
    <property type="entry name" value="CapF_C"/>
</dbReference>
<accession>A0A7W8ZYN5</accession>
<sequence>MNGIPSRVAITGAHGFLGWHTRAALQELGTQFRAVPLGEGFELPAASVAVSGATRLIHLAGINRGSEDDVAEGNVLFARQAADALLRADDPPPVVVFANSTQSGTGSVYGEAKARAAEVLTLAAEHVGARFENLHLPNLFGEHGRPHYNSVAATFCHQLVHGLTPTVQFNRELTLLHAQHAADVLIGSITHEEARGWQVHESVRTLLSQLVDMSALYAAGEIPDLADPFHRDLFNTYRSYTVGLQTPLAHTRQADARGTFTEIVRTHGGPGQYSVSTTVPGVSRGDHFHRRKVERFTVIYGEAVIALRRLFTEQVVEFAVSGDDPVSVDMPTMWAHSIRNTGSDLLFTSFWTNEPYDPQRPDTSTEKVQP</sequence>
<protein>
    <submittedName>
        <fullName evidence="3">UDP-2-acetamido-2,6-beta-L-arabino-hexul-4-ose reductase</fullName>
        <ecNumber evidence="3">1.1.1.367</ecNumber>
    </submittedName>
</protein>
<evidence type="ECO:0000259" key="1">
    <source>
        <dbReference type="Pfam" id="PF01370"/>
    </source>
</evidence>
<dbReference type="InterPro" id="IPR036291">
    <property type="entry name" value="NAD(P)-bd_dom_sf"/>
</dbReference>
<feature type="domain" description="NAD-dependent epimerase/dehydratase" evidence="1">
    <location>
        <begin position="9"/>
        <end position="183"/>
    </location>
</feature>
<feature type="domain" description="Capsular polysaccharide assembling protein CapF C-terminal" evidence="2">
    <location>
        <begin position="254"/>
        <end position="363"/>
    </location>
</feature>
<dbReference type="InterPro" id="IPR011051">
    <property type="entry name" value="RmlC_Cupin_sf"/>
</dbReference>
<dbReference type="Pfam" id="PF14667">
    <property type="entry name" value="Polysacc_synt_C"/>
    <property type="match status" value="1"/>
</dbReference>
<dbReference type="RefSeq" id="WP_183323562.1">
    <property type="nucleotide sequence ID" value="NZ_JACHBQ010000001.1"/>
</dbReference>
<reference evidence="3 4" key="1">
    <citation type="submission" date="2020-08" db="EMBL/GenBank/DDBJ databases">
        <title>Sequencing the genomes of 1000 actinobacteria strains.</title>
        <authorList>
            <person name="Klenk H.-P."/>
        </authorList>
    </citation>
    <scope>NUCLEOTIDE SEQUENCE [LARGE SCALE GENOMIC DNA]</scope>
    <source>
        <strain evidence="3 4">DSM 21065</strain>
    </source>
</reference>
<dbReference type="Gene3D" id="3.40.50.720">
    <property type="entry name" value="NAD(P)-binding Rossmann-like Domain"/>
    <property type="match status" value="1"/>
</dbReference>
<dbReference type="InterPro" id="IPR014710">
    <property type="entry name" value="RmlC-like_jellyroll"/>
</dbReference>
<evidence type="ECO:0000259" key="2">
    <source>
        <dbReference type="Pfam" id="PF14667"/>
    </source>
</evidence>
<dbReference type="EC" id="1.1.1.367" evidence="3"/>
<dbReference type="SUPFAM" id="SSF51182">
    <property type="entry name" value="RmlC-like cupins"/>
    <property type="match status" value="1"/>
</dbReference>
<evidence type="ECO:0000313" key="3">
    <source>
        <dbReference type="EMBL" id="MBB5642365.1"/>
    </source>
</evidence>
<gene>
    <name evidence="3" type="ORF">BJ997_002913</name>
</gene>
<dbReference type="Pfam" id="PF01370">
    <property type="entry name" value="Epimerase"/>
    <property type="match status" value="1"/>
</dbReference>
<evidence type="ECO:0000313" key="4">
    <source>
        <dbReference type="Proteomes" id="UP000561726"/>
    </source>
</evidence>
<dbReference type="SUPFAM" id="SSF51735">
    <property type="entry name" value="NAD(P)-binding Rossmann-fold domains"/>
    <property type="match status" value="1"/>
</dbReference>
<name>A0A7W8ZYN5_9MICO</name>
<organism evidence="3 4">
    <name type="scientific">Cryobacterium roopkundense</name>
    <dbReference type="NCBI Taxonomy" id="1001240"/>
    <lineage>
        <taxon>Bacteria</taxon>
        <taxon>Bacillati</taxon>
        <taxon>Actinomycetota</taxon>
        <taxon>Actinomycetes</taxon>
        <taxon>Micrococcales</taxon>
        <taxon>Microbacteriaceae</taxon>
        <taxon>Cryobacterium</taxon>
    </lineage>
</organism>
<comment type="caution">
    <text evidence="3">The sequence shown here is derived from an EMBL/GenBank/DDBJ whole genome shotgun (WGS) entry which is preliminary data.</text>
</comment>
<dbReference type="Gene3D" id="2.60.120.10">
    <property type="entry name" value="Jelly Rolls"/>
    <property type="match status" value="1"/>
</dbReference>
<dbReference type="InterPro" id="IPR001509">
    <property type="entry name" value="Epimerase_deHydtase"/>
</dbReference>
<dbReference type="GO" id="GO:0016491">
    <property type="term" value="F:oxidoreductase activity"/>
    <property type="evidence" value="ECO:0007669"/>
    <property type="project" value="UniProtKB-KW"/>
</dbReference>
<dbReference type="AlphaFoldDB" id="A0A7W8ZYN5"/>
<dbReference type="EMBL" id="JACHBQ010000001">
    <property type="protein sequence ID" value="MBB5642365.1"/>
    <property type="molecule type" value="Genomic_DNA"/>
</dbReference>
<proteinExistence type="predicted"/>
<dbReference type="Proteomes" id="UP000561726">
    <property type="component" value="Unassembled WGS sequence"/>
</dbReference>
<keyword evidence="3" id="KW-0560">Oxidoreductase</keyword>